<gene>
    <name evidence="2" type="ORF">JBS370_LOCUS29227</name>
    <name evidence="1" type="ORF">ZHD862_LOCUS33224</name>
</gene>
<reference evidence="2" key="1">
    <citation type="submission" date="2021-02" db="EMBL/GenBank/DDBJ databases">
        <authorList>
            <person name="Nowell W R."/>
        </authorList>
    </citation>
    <scope>NUCLEOTIDE SEQUENCE</scope>
</reference>
<organism evidence="2 3">
    <name type="scientific">Rotaria sordida</name>
    <dbReference type="NCBI Taxonomy" id="392033"/>
    <lineage>
        <taxon>Eukaryota</taxon>
        <taxon>Metazoa</taxon>
        <taxon>Spiralia</taxon>
        <taxon>Gnathifera</taxon>
        <taxon>Rotifera</taxon>
        <taxon>Eurotatoria</taxon>
        <taxon>Bdelloidea</taxon>
        <taxon>Philodinida</taxon>
        <taxon>Philodinidae</taxon>
        <taxon>Rotaria</taxon>
    </lineage>
</organism>
<protein>
    <submittedName>
        <fullName evidence="2">Uncharacterized protein</fullName>
    </submittedName>
</protein>
<dbReference type="EMBL" id="CAJOBD010006201">
    <property type="protein sequence ID" value="CAF4054390.1"/>
    <property type="molecule type" value="Genomic_DNA"/>
</dbReference>
<name>A0A819RLA1_9BILA</name>
<evidence type="ECO:0000313" key="1">
    <source>
        <dbReference type="EMBL" id="CAF1403151.1"/>
    </source>
</evidence>
<dbReference type="Proteomes" id="UP000663864">
    <property type="component" value="Unassembled WGS sequence"/>
</dbReference>
<comment type="caution">
    <text evidence="2">The sequence shown here is derived from an EMBL/GenBank/DDBJ whole genome shotgun (WGS) entry which is preliminary data.</text>
</comment>
<evidence type="ECO:0000313" key="3">
    <source>
        <dbReference type="Proteomes" id="UP000663836"/>
    </source>
</evidence>
<dbReference type="EMBL" id="CAJNOT010003859">
    <property type="protein sequence ID" value="CAF1403151.1"/>
    <property type="molecule type" value="Genomic_DNA"/>
</dbReference>
<evidence type="ECO:0000313" key="2">
    <source>
        <dbReference type="EMBL" id="CAF4054390.1"/>
    </source>
</evidence>
<sequence>MGLKKTNAKGRQLQELLNEGVLNCIEDDSPTYETNNYEEKIDWILPLTFEIPLGAEPKPTSPRISYNFQEVKWTKFRQILDEHLVLWDNTRLLNTTTDIEEYTSFITDSITSATQQTIPTSKQINSRYAPSEATKCLIKSKHQAYCR</sequence>
<proteinExistence type="predicted"/>
<dbReference type="Proteomes" id="UP000663836">
    <property type="component" value="Unassembled WGS sequence"/>
</dbReference>
<dbReference type="AlphaFoldDB" id="A0A819RLA1"/>
<accession>A0A819RLA1</accession>